<dbReference type="InterPro" id="IPR007891">
    <property type="entry name" value="CHASE3"/>
</dbReference>
<feature type="domain" description="Histidine kinase" evidence="8">
    <location>
        <begin position="291"/>
        <end position="570"/>
    </location>
</feature>
<dbReference type="SUPFAM" id="SSF55874">
    <property type="entry name" value="ATPase domain of HSP90 chaperone/DNA topoisomerase II/histidine kinase"/>
    <property type="match status" value="1"/>
</dbReference>
<evidence type="ECO:0000256" key="5">
    <source>
        <dbReference type="ARBA" id="ARBA00022777"/>
    </source>
</evidence>
<feature type="region of interest" description="Disordered" evidence="6">
    <location>
        <begin position="452"/>
        <end position="495"/>
    </location>
</feature>
<dbReference type="GO" id="GO:0000155">
    <property type="term" value="F:phosphorelay sensor kinase activity"/>
    <property type="evidence" value="ECO:0007669"/>
    <property type="project" value="InterPro"/>
</dbReference>
<evidence type="ECO:0000259" key="8">
    <source>
        <dbReference type="PROSITE" id="PS50109"/>
    </source>
</evidence>
<dbReference type="Pfam" id="PF02518">
    <property type="entry name" value="HATPase_c"/>
    <property type="match status" value="1"/>
</dbReference>
<dbReference type="Gene3D" id="1.10.287.130">
    <property type="match status" value="1"/>
</dbReference>
<feature type="compositionally biased region" description="Basic and acidic residues" evidence="6">
    <location>
        <begin position="589"/>
        <end position="598"/>
    </location>
</feature>
<keyword evidence="4 9" id="KW-0808">Transferase</keyword>
<dbReference type="PROSITE" id="PS50109">
    <property type="entry name" value="HIS_KIN"/>
    <property type="match status" value="1"/>
</dbReference>
<reference evidence="9 10" key="1">
    <citation type="submission" date="2020-04" db="EMBL/GenBank/DDBJ databases">
        <authorList>
            <person name="De Canck E."/>
        </authorList>
    </citation>
    <scope>NUCLEOTIDE SEQUENCE [LARGE SCALE GENOMIC DNA]</scope>
    <source>
        <strain evidence="9 10">LMG 28138</strain>
    </source>
</reference>
<dbReference type="InterPro" id="IPR003661">
    <property type="entry name" value="HisK_dim/P_dom"/>
</dbReference>
<keyword evidence="7" id="KW-1133">Transmembrane helix</keyword>
<sequence>MKLFTKGLLLIAIPSVLELVVLGTLLDKQRDASRVERWELHSQQVINQAAGIIDPLLRESARVHGAAITGEATPLSDIEPWRELDARLHGLNALVGDDPLALARVTAIRALATRYHTWIDRVSARIGSGDRAQYLPMLAPNNEGDVLMNRMREAISTFNQQEDQLHEERGQSLDQLRIFQKSALVLAALGSLLITVLSAYLFTRHIGLRLAALGENARRVADGMPLPRPVGGRDEISALDAVLHESSQRLSEVELEHRNLSEQLRQRGAELIQVNQHLVSQTNDNETFVYGVSHDLRSPLVNLQGFSKELRVSCASLREAIERSSMNAAQRVQLSEIVDGEIAESLHFLQSAVTRAANIVDALLRLSRAGRLDYQWRQVRTDALVERVVGAMRQTVRERGARIVVGPLPTVWGDATTIEQIFGNLIGNAVNYLDPQRPGLIEIGVLPADWHAPSGAAEPNSMPATAGAAEQPPPASPAPHDASQTANRDSPAPRRQTHVFFVRDNGLGIPALYLPKMFSAFQRLHGNIAKGEGIGLALVRRMVERHEGRVWLESTEGVGSIFLVELPAEPPSGPSPDSARLDGGPPRMPDTDRLEGAR</sequence>
<dbReference type="SMART" id="SM00387">
    <property type="entry name" value="HATPase_c"/>
    <property type="match status" value="1"/>
</dbReference>
<feature type="region of interest" description="Disordered" evidence="6">
    <location>
        <begin position="566"/>
        <end position="598"/>
    </location>
</feature>
<dbReference type="Pfam" id="PF05227">
    <property type="entry name" value="CHASE3"/>
    <property type="match status" value="1"/>
</dbReference>
<dbReference type="PANTHER" id="PTHR42878:SF15">
    <property type="entry name" value="BACTERIOPHYTOCHROME"/>
    <property type="match status" value="1"/>
</dbReference>
<dbReference type="InterPro" id="IPR050351">
    <property type="entry name" value="BphY/WalK/GraS-like"/>
</dbReference>
<feature type="transmembrane region" description="Helical" evidence="7">
    <location>
        <begin position="183"/>
        <end position="202"/>
    </location>
</feature>
<evidence type="ECO:0000256" key="6">
    <source>
        <dbReference type="SAM" id="MobiDB-lite"/>
    </source>
</evidence>
<dbReference type="Gene3D" id="3.30.565.10">
    <property type="entry name" value="Histidine kinase-like ATPase, C-terminal domain"/>
    <property type="match status" value="1"/>
</dbReference>
<evidence type="ECO:0000256" key="4">
    <source>
        <dbReference type="ARBA" id="ARBA00022679"/>
    </source>
</evidence>
<comment type="catalytic activity">
    <reaction evidence="1">
        <text>ATP + protein L-histidine = ADP + protein N-phospho-L-histidine.</text>
        <dbReference type="EC" id="2.7.13.3"/>
    </reaction>
</comment>
<keyword evidence="7" id="KW-0812">Transmembrane</keyword>
<evidence type="ECO:0000256" key="1">
    <source>
        <dbReference type="ARBA" id="ARBA00000085"/>
    </source>
</evidence>
<gene>
    <name evidence="9" type="primary">sasA_12</name>
    <name evidence="9" type="ORF">LMG28138_04128</name>
</gene>
<proteinExistence type="predicted"/>
<evidence type="ECO:0000313" key="10">
    <source>
        <dbReference type="Proteomes" id="UP000494115"/>
    </source>
</evidence>
<keyword evidence="10" id="KW-1185">Reference proteome</keyword>
<dbReference type="SMART" id="SM00388">
    <property type="entry name" value="HisKA"/>
    <property type="match status" value="1"/>
</dbReference>
<dbReference type="GO" id="GO:0030295">
    <property type="term" value="F:protein kinase activator activity"/>
    <property type="evidence" value="ECO:0007669"/>
    <property type="project" value="TreeGrafter"/>
</dbReference>
<organism evidence="9 10">
    <name type="scientific">Pararobbsia alpina</name>
    <dbReference type="NCBI Taxonomy" id="621374"/>
    <lineage>
        <taxon>Bacteria</taxon>
        <taxon>Pseudomonadati</taxon>
        <taxon>Pseudomonadota</taxon>
        <taxon>Betaproteobacteria</taxon>
        <taxon>Burkholderiales</taxon>
        <taxon>Burkholderiaceae</taxon>
        <taxon>Pararobbsia</taxon>
    </lineage>
</organism>
<name>A0A6S7BDL3_9BURK</name>
<keyword evidence="3" id="KW-0597">Phosphoprotein</keyword>
<dbReference type="PRINTS" id="PR00344">
    <property type="entry name" value="BCTRLSENSOR"/>
</dbReference>
<dbReference type="EC" id="2.7.13.3" evidence="2"/>
<dbReference type="AlphaFoldDB" id="A0A6S7BDL3"/>
<dbReference type="GO" id="GO:0000156">
    <property type="term" value="F:phosphorelay response regulator activity"/>
    <property type="evidence" value="ECO:0007669"/>
    <property type="project" value="TreeGrafter"/>
</dbReference>
<dbReference type="EMBL" id="CADIKM010000024">
    <property type="protein sequence ID" value="CAB3796682.1"/>
    <property type="molecule type" value="Genomic_DNA"/>
</dbReference>
<dbReference type="InterPro" id="IPR036890">
    <property type="entry name" value="HATPase_C_sf"/>
</dbReference>
<evidence type="ECO:0000256" key="2">
    <source>
        <dbReference type="ARBA" id="ARBA00012438"/>
    </source>
</evidence>
<dbReference type="GO" id="GO:0007234">
    <property type="term" value="P:osmosensory signaling via phosphorelay pathway"/>
    <property type="evidence" value="ECO:0007669"/>
    <property type="project" value="TreeGrafter"/>
</dbReference>
<protein>
    <recommendedName>
        <fullName evidence="2">histidine kinase</fullName>
        <ecNumber evidence="2">2.7.13.3</ecNumber>
    </recommendedName>
</protein>
<feature type="transmembrane region" description="Helical" evidence="7">
    <location>
        <begin position="6"/>
        <end position="26"/>
    </location>
</feature>
<keyword evidence="7" id="KW-0472">Membrane</keyword>
<evidence type="ECO:0000256" key="3">
    <source>
        <dbReference type="ARBA" id="ARBA00022553"/>
    </source>
</evidence>
<evidence type="ECO:0000313" key="9">
    <source>
        <dbReference type="EMBL" id="CAB3796682.1"/>
    </source>
</evidence>
<dbReference type="CDD" id="cd00082">
    <property type="entry name" value="HisKA"/>
    <property type="match status" value="1"/>
</dbReference>
<dbReference type="SUPFAM" id="SSF47384">
    <property type="entry name" value="Homodimeric domain of signal transducing histidine kinase"/>
    <property type="match status" value="1"/>
</dbReference>
<dbReference type="Proteomes" id="UP000494115">
    <property type="component" value="Unassembled WGS sequence"/>
</dbReference>
<dbReference type="InterPro" id="IPR036097">
    <property type="entry name" value="HisK_dim/P_sf"/>
</dbReference>
<dbReference type="Gene3D" id="6.10.340.10">
    <property type="match status" value="1"/>
</dbReference>
<dbReference type="InterPro" id="IPR004358">
    <property type="entry name" value="Sig_transdc_His_kin-like_C"/>
</dbReference>
<evidence type="ECO:0000256" key="7">
    <source>
        <dbReference type="SAM" id="Phobius"/>
    </source>
</evidence>
<keyword evidence="5 9" id="KW-0418">Kinase</keyword>
<dbReference type="InterPro" id="IPR003594">
    <property type="entry name" value="HATPase_dom"/>
</dbReference>
<dbReference type="RefSeq" id="WP_175106664.1">
    <property type="nucleotide sequence ID" value="NZ_CADIKM010000024.1"/>
</dbReference>
<dbReference type="InterPro" id="IPR005467">
    <property type="entry name" value="His_kinase_dom"/>
</dbReference>
<accession>A0A6S7BDL3</accession>
<dbReference type="PANTHER" id="PTHR42878">
    <property type="entry name" value="TWO-COMPONENT HISTIDINE KINASE"/>
    <property type="match status" value="1"/>
</dbReference>